<keyword evidence="11" id="KW-0732">Signal</keyword>
<keyword evidence="14" id="KW-1185">Reference proteome</keyword>
<feature type="transmembrane region" description="Helical" evidence="10">
    <location>
        <begin position="237"/>
        <end position="255"/>
    </location>
</feature>
<evidence type="ECO:0000256" key="1">
    <source>
        <dbReference type="ARBA" id="ARBA00004141"/>
    </source>
</evidence>
<evidence type="ECO:0000256" key="3">
    <source>
        <dbReference type="ARBA" id="ARBA00022679"/>
    </source>
</evidence>
<protein>
    <submittedName>
        <fullName evidence="13">Putative long-chain-alcohol O-fatty-acyltransferase</fullName>
        <ecNumber evidence="13">2.3.1.75</ecNumber>
    </submittedName>
</protein>
<feature type="transmembrane region" description="Helical" evidence="10">
    <location>
        <begin position="204"/>
        <end position="225"/>
    </location>
</feature>
<feature type="chain" id="PRO_5015146577" evidence="11">
    <location>
        <begin position="16"/>
        <end position="310"/>
    </location>
</feature>
<comment type="caution">
    <text evidence="13">The sequence shown here is derived from an EMBL/GenBank/DDBJ whole genome shotgun (WGS) entry which is preliminary data.</text>
</comment>
<comment type="subcellular location">
    <subcellularLocation>
        <location evidence="1">Membrane</location>
        <topology evidence="1">Multi-pass membrane protein</topology>
    </subcellularLocation>
</comment>
<dbReference type="OMA" id="FMWISSF"/>
<accession>A0A2P6S873</accession>
<evidence type="ECO:0000256" key="7">
    <source>
        <dbReference type="ARBA" id="ARBA00023136"/>
    </source>
</evidence>
<evidence type="ECO:0000313" key="13">
    <source>
        <dbReference type="EMBL" id="PRQ54882.1"/>
    </source>
</evidence>
<evidence type="ECO:0000256" key="9">
    <source>
        <dbReference type="SAM" id="MobiDB-lite"/>
    </source>
</evidence>
<keyword evidence="8 13" id="KW-0012">Acyltransferase</keyword>
<dbReference type="GO" id="GO:0006629">
    <property type="term" value="P:lipid metabolic process"/>
    <property type="evidence" value="ECO:0007669"/>
    <property type="project" value="UniProtKB-KW"/>
</dbReference>
<comment type="similarity">
    <text evidence="2">Belongs to the wax synthase family.</text>
</comment>
<feature type="transmembrane region" description="Helical" evidence="10">
    <location>
        <begin position="94"/>
        <end position="113"/>
    </location>
</feature>
<feature type="region of interest" description="Disordered" evidence="9">
    <location>
        <begin position="53"/>
        <end position="83"/>
    </location>
</feature>
<evidence type="ECO:0000256" key="8">
    <source>
        <dbReference type="ARBA" id="ARBA00023315"/>
    </source>
</evidence>
<dbReference type="EMBL" id="PDCK01000039">
    <property type="protein sequence ID" value="PRQ54882.1"/>
    <property type="molecule type" value="Genomic_DNA"/>
</dbReference>
<evidence type="ECO:0000256" key="11">
    <source>
        <dbReference type="SAM" id="SignalP"/>
    </source>
</evidence>
<dbReference type="GO" id="GO:0047196">
    <property type="term" value="F:long-chain-alcohol O-fatty-acyltransferase activity"/>
    <property type="evidence" value="ECO:0007669"/>
    <property type="project" value="UniProtKB-EC"/>
</dbReference>
<gene>
    <name evidence="13" type="ORF">RchiOBHm_Chr1g0318541</name>
</gene>
<feature type="domain" description="Wax synthase" evidence="12">
    <location>
        <begin position="156"/>
        <end position="242"/>
    </location>
</feature>
<feature type="transmembrane region" description="Helical" evidence="10">
    <location>
        <begin position="125"/>
        <end position="147"/>
    </location>
</feature>
<sequence length="310" mass="35136">MFAITSFFIAWLANCKLLLFAFDKGPLSSEPSITLGRFVVIACLPIKVQKSLPPNQLGKPRKIQNGKNSSSPQSHIDDQSKGNKIHQKSKEGNILHSNYATKVLLLGILLRAYDFINYIHPNALLLLYCLHIYLLLELILAVVASMARALLGVEIEPQFNDPYLSTSLQIFCGKRWNLMVSSTLRPTAYEPTLNISKHVVGRKWASLPAVLATFGVSALMHELIFYHMGRMPITGEVTCFFTLHGICLAVEIFFNKALTNRWQLPMLISRFMTIVFVISTSVWLFLPQFLRIGVDVRAFVLRWEHFLRIS</sequence>
<feature type="signal peptide" evidence="11">
    <location>
        <begin position="1"/>
        <end position="15"/>
    </location>
</feature>
<keyword evidence="7 10" id="KW-0472">Membrane</keyword>
<name>A0A2P6S873_ROSCH</name>
<keyword evidence="4 10" id="KW-0812">Transmembrane</keyword>
<evidence type="ECO:0000256" key="5">
    <source>
        <dbReference type="ARBA" id="ARBA00022989"/>
    </source>
</evidence>
<keyword evidence="6" id="KW-0443">Lipid metabolism</keyword>
<dbReference type="InterPro" id="IPR044851">
    <property type="entry name" value="Wax_synthase"/>
</dbReference>
<dbReference type="EC" id="2.3.1.75" evidence="13"/>
<evidence type="ECO:0000259" key="12">
    <source>
        <dbReference type="Pfam" id="PF13813"/>
    </source>
</evidence>
<evidence type="ECO:0000313" key="14">
    <source>
        <dbReference type="Proteomes" id="UP000238479"/>
    </source>
</evidence>
<keyword evidence="5 10" id="KW-1133">Transmembrane helix</keyword>
<dbReference type="Pfam" id="PF13813">
    <property type="entry name" value="MBOAT_2"/>
    <property type="match status" value="1"/>
</dbReference>
<dbReference type="InterPro" id="IPR032805">
    <property type="entry name" value="Wax_synthase_dom"/>
</dbReference>
<feature type="compositionally biased region" description="Polar residues" evidence="9">
    <location>
        <begin position="65"/>
        <end position="74"/>
    </location>
</feature>
<keyword evidence="3 13" id="KW-0808">Transferase</keyword>
<dbReference type="Proteomes" id="UP000238479">
    <property type="component" value="Chromosome 1"/>
</dbReference>
<evidence type="ECO:0000256" key="4">
    <source>
        <dbReference type="ARBA" id="ARBA00022692"/>
    </source>
</evidence>
<dbReference type="AlphaFoldDB" id="A0A2P6S873"/>
<dbReference type="PANTHER" id="PTHR31595:SF77">
    <property type="entry name" value="ACYL-COA--STEROL O-ACYLTRANSFERASE 1-LIKE"/>
    <property type="match status" value="1"/>
</dbReference>
<reference evidence="13 14" key="1">
    <citation type="journal article" date="2018" name="Nat. Genet.">
        <title>The Rosa genome provides new insights in the design of modern roses.</title>
        <authorList>
            <person name="Bendahmane M."/>
        </authorList>
    </citation>
    <scope>NUCLEOTIDE SEQUENCE [LARGE SCALE GENOMIC DNA]</scope>
    <source>
        <strain evidence="14">cv. Old Blush</strain>
    </source>
</reference>
<feature type="transmembrane region" description="Helical" evidence="10">
    <location>
        <begin position="267"/>
        <end position="286"/>
    </location>
</feature>
<dbReference type="STRING" id="74649.A0A2P6S873"/>
<proteinExistence type="inferred from homology"/>
<dbReference type="PANTHER" id="PTHR31595">
    <property type="entry name" value="LONG-CHAIN-ALCOHOL O-FATTY-ACYLTRANSFERASE 3-RELATED"/>
    <property type="match status" value="1"/>
</dbReference>
<evidence type="ECO:0000256" key="10">
    <source>
        <dbReference type="SAM" id="Phobius"/>
    </source>
</evidence>
<evidence type="ECO:0000256" key="6">
    <source>
        <dbReference type="ARBA" id="ARBA00023098"/>
    </source>
</evidence>
<organism evidence="13 14">
    <name type="scientific">Rosa chinensis</name>
    <name type="common">China rose</name>
    <dbReference type="NCBI Taxonomy" id="74649"/>
    <lineage>
        <taxon>Eukaryota</taxon>
        <taxon>Viridiplantae</taxon>
        <taxon>Streptophyta</taxon>
        <taxon>Embryophyta</taxon>
        <taxon>Tracheophyta</taxon>
        <taxon>Spermatophyta</taxon>
        <taxon>Magnoliopsida</taxon>
        <taxon>eudicotyledons</taxon>
        <taxon>Gunneridae</taxon>
        <taxon>Pentapetalae</taxon>
        <taxon>rosids</taxon>
        <taxon>fabids</taxon>
        <taxon>Rosales</taxon>
        <taxon>Rosaceae</taxon>
        <taxon>Rosoideae</taxon>
        <taxon>Rosoideae incertae sedis</taxon>
        <taxon>Rosa</taxon>
    </lineage>
</organism>
<evidence type="ECO:0000256" key="2">
    <source>
        <dbReference type="ARBA" id="ARBA00007282"/>
    </source>
</evidence>
<dbReference type="GO" id="GO:0016020">
    <property type="term" value="C:membrane"/>
    <property type="evidence" value="ECO:0007669"/>
    <property type="project" value="UniProtKB-SubCell"/>
</dbReference>
<dbReference type="Gramene" id="PRQ54882">
    <property type="protein sequence ID" value="PRQ54882"/>
    <property type="gene ID" value="RchiOBHm_Chr1g0318541"/>
</dbReference>